<reference evidence="2" key="2">
    <citation type="submission" date="2020-09" db="EMBL/GenBank/DDBJ databases">
        <authorList>
            <person name="Sun Q."/>
            <person name="Ohkuma M."/>
        </authorList>
    </citation>
    <scope>NUCLEOTIDE SEQUENCE</scope>
    <source>
        <strain evidence="2">JCM 4637</strain>
    </source>
</reference>
<evidence type="ECO:0000313" key="2">
    <source>
        <dbReference type="EMBL" id="GHC92793.1"/>
    </source>
</evidence>
<organism evidence="2 3">
    <name type="scientific">Streptomyces finlayi</name>
    <dbReference type="NCBI Taxonomy" id="67296"/>
    <lineage>
        <taxon>Bacteria</taxon>
        <taxon>Bacillati</taxon>
        <taxon>Actinomycetota</taxon>
        <taxon>Actinomycetes</taxon>
        <taxon>Kitasatosporales</taxon>
        <taxon>Streptomycetaceae</taxon>
        <taxon>Streptomyces</taxon>
    </lineage>
</organism>
<accession>A0A919C9Q3</accession>
<dbReference type="RefSeq" id="WP_189821661.1">
    <property type="nucleotide sequence ID" value="NZ_BMVC01000005.1"/>
</dbReference>
<proteinExistence type="predicted"/>
<feature type="transmembrane region" description="Helical" evidence="1">
    <location>
        <begin position="40"/>
        <end position="60"/>
    </location>
</feature>
<name>A0A919C9Q3_9ACTN</name>
<dbReference type="AlphaFoldDB" id="A0A919C9Q3"/>
<evidence type="ECO:0000313" key="3">
    <source>
        <dbReference type="Proteomes" id="UP000638353"/>
    </source>
</evidence>
<keyword evidence="1" id="KW-1133">Transmembrane helix</keyword>
<evidence type="ECO:0000256" key="1">
    <source>
        <dbReference type="SAM" id="Phobius"/>
    </source>
</evidence>
<comment type="caution">
    <text evidence="2">The sequence shown here is derived from an EMBL/GenBank/DDBJ whole genome shotgun (WGS) entry which is preliminary data.</text>
</comment>
<keyword evidence="1" id="KW-0472">Membrane</keyword>
<feature type="transmembrane region" description="Helical" evidence="1">
    <location>
        <begin position="12"/>
        <end position="34"/>
    </location>
</feature>
<gene>
    <name evidence="2" type="ORF">GCM10010334_29140</name>
</gene>
<dbReference type="EMBL" id="BMVC01000005">
    <property type="protein sequence ID" value="GHC92793.1"/>
    <property type="molecule type" value="Genomic_DNA"/>
</dbReference>
<reference evidence="2" key="1">
    <citation type="journal article" date="2014" name="Int. J. Syst. Evol. Microbiol.">
        <title>Complete genome sequence of Corynebacterium casei LMG S-19264T (=DSM 44701T), isolated from a smear-ripened cheese.</title>
        <authorList>
            <consortium name="US DOE Joint Genome Institute (JGI-PGF)"/>
            <person name="Walter F."/>
            <person name="Albersmeier A."/>
            <person name="Kalinowski J."/>
            <person name="Ruckert C."/>
        </authorList>
    </citation>
    <scope>NUCLEOTIDE SEQUENCE</scope>
    <source>
        <strain evidence="2">JCM 4637</strain>
    </source>
</reference>
<dbReference type="Proteomes" id="UP000638353">
    <property type="component" value="Unassembled WGS sequence"/>
</dbReference>
<sequence>MSQGTPRIPSVLKKASVMVLAGLGGFLLTTLVSNEGPDDALVTLAVSVFAGGTALMLVSLHEIKRRLRGVEKRFDAHMGSVKEMFGRGFAQINESTALVQRLDDSAVETREVMELVSRAAGIKSATAPIVHKFAKSEIARLSELMDDLRTGEAAYQGEDHDWLLTLARSATASIDATSTSIDQAFWDTELGKTYLRAQHAAIQERQVQVRRLFIVPDGQGPDSPVIFRLREQQEDLGIKVRVVSMAELTPSTWLQPKYNFIVFDDAVSYEMTLAVGEQPEPEIETTLITLRTVDVLQRKVRFESLWQQGA</sequence>
<protein>
    <submittedName>
        <fullName evidence="2">Uncharacterized protein</fullName>
    </submittedName>
</protein>
<keyword evidence="1" id="KW-0812">Transmembrane</keyword>